<evidence type="ECO:0000256" key="3">
    <source>
        <dbReference type="ARBA" id="ARBA00012388"/>
    </source>
</evidence>
<dbReference type="PANTHER" id="PTHR10682">
    <property type="entry name" value="POLY A POLYMERASE"/>
    <property type="match status" value="1"/>
</dbReference>
<evidence type="ECO:0000256" key="1">
    <source>
        <dbReference type="ARBA" id="ARBA00004123"/>
    </source>
</evidence>
<sequence length="2277" mass="265275">MGRTTNEENNTTNSLKEKNYYLIVLGRGFFDSANSRTHPPALNLDHQSLLISRSLLCCNFEIFWGVVTVRISVSHFIHFRTMHFGTAQDYDVKDCAICNEGVQLADRLVVEKETIHKGCFKCAFCGTRLQVGNCAMELSFYNRYGPRWYCSLICAHLPTGEKEAKLKELGVQKTTEAESAWKKRSLADQLNDFSKMSSLIKIIFLLFDFWTVFGLFDIGNLYIQMIRRSDRRRDAAQFNAAKIIAVLRPEGTEKVIALDELFADFLFTSDDELFNSERFGLKRMMAMEYFDKKIREMIDTISSTIMQIEDNNKSGRKDGEEIVNSAENTTGKEANSKKKQKKKERKEKKATETKKNNNSEKGVQFVEGLEQNYMALQLSIDGACEERDICRLWAFQLLLNRIQLMINGEKLDFDFWQDIDQISRKRDLEFCDRLEMIRTHQLLMAYKLALEQLLNNDSLEEMSGEHQKLSNLFSLEKVPGENELNFRLRKVNISSQQQTFSSIRLRLLELFGENHYYVNTLEQQYPTLTAHKIDILKWISISYKKLFSAASKLEQMKARFSIELLAYFNLLEQKFDVGLLEDWPEVRQTIAKYVDGIKSESDLDHKHKNNNISFYLEKILKLFKKEVQEEMLKNGEQAISNNGQIHLQLLNTSFKRKNQLKNIIREMSGTEFIRRVFLLIEDSDMANFEKITQNYRLLMAKMPQWYLGTIDPYFEQCPALFFDGKTHKNYRDREADKLVESYRMCLSNELFASVLTSTNVGLLEINFAAIIWLFSSFVDELLLCADELLGAEKDAVLDQLWRHRIEEVIWHEQMAANVPISTRLCRVLRFAISLVNDLWREMDGNQKEILANWFRDNRWTEFSLINDTLDNLVEGQNDKLISDDEMILAFEMSPNRELIHSLTLFRLIKRFDHFANFFCLQNDKQFHKTKDNLRIIINSFNEFDWLEQKFPFVLRIEELNHKMRIFWYRKLLSNRSWKGESLKLLARVIVPLLLEELEHKLTHKSIENHADFVALEDFVLVVKLEVFRAVASMRSACWLMYACQYVDNYDETALKSATLIATREMIDECTKMNGRIKIFSDIWEWLRLKHFQFLRGGEVSAETEPPLNEVILDKMTPPGARARLVKLVGPKSFALLLEQNQQLLQDTKVFSDGRLAYHYIETVSVAKDELDRLSNKLAADLIVFVRWFDAEPKGAKMERMWREKRKFLAWEYDQMFDMAGDLFTTMSFYEAFFVGLRNFLLGHKNVVSAKVLKDGWERAWKKALNDVNNDIEKQQHRTVRIVMPAWVLARHAEEFRKLLLGETDLAETDLRDRFKKDLKICLERSTSARQYLQYLLELSAANEFFQMLGIKVNQKDLKYELEEVKESARKELVAKKKKKKVKKGREGTKEVDKEKEMENGGDGRKEMENGRKEMENGRKEMENGGDGRKEMENERKEMENGGDGRKEMENERKEMENGRKEMENGGDGRKEMENGRKEMENGGDGRKEMENERKEMGNGRDGRKEMENGRDERKEDFETVSRTEDVEADDGKDDDQTCGRNTEGDEVHGRRLLVGDAESEMIEEKDDKMNGKKKATEGETETIGDEQKTKAKASKNRENVEKGGKRKEEAAKRNQIGAKKEATIKGEILLKDVKTDEFLSLKYLELLSGTVDDEPNNFALLLELGTYANEIWHRVEVLEQLRGLEKKAQIWCNLTKDRQIRFLTAIFGTESTNRKGKEAKRKEFVKYLEQWKKAMDQLEFDEKLFGEFVDKDLIQTENSHKLALNRNFVENLQQINLTEEAKNVDNAIFEEYYNEFNREIEEKVNTELGTIRQIVDKWSNKMGKLFVGGSLQLKMYMKGSDIDTICIVPEHFGPDDFFGTQRQCELEEWPKSAENGGESSLFCMLYKHPDVRSLRRIPFARVPIIRLVLRSGLEFDIVFVSIPGIRTLSINKKGEILNVDKLIAKLADHIKSDASARDGEINRRMLRSLAGFNSNLKLLEMAPNIDTFRKFVLVLKRWSKNNYIYGNVLGFLNGISLCVLAMKIILLFPNASIPFLLERFFIFYSIWPLPLPIQLGTFKPDVFSWSPEEELRQLVPQFGFGVSSKLSMPIITPGYPEQNSTFNINFKNAQIIKNAIKNALIELQTPTSAFLKEKWQNILRQQRFSEMYSEFFAIICFASDWELSEEFCGFVGTRLRNQLMIGSTECITNLCHVMAPRECPEKIVQNYKIMQTKSAASICKSWLVGIKGQKFDKLSTEIRNLNWGRDLDEQILFSYKKVLNRNYEKKPLNLAEKIRWN</sequence>
<keyword evidence="5" id="KW-0808">Transferase</keyword>
<dbReference type="CDD" id="cd05402">
    <property type="entry name" value="NT_PAP_TUTase"/>
    <property type="match status" value="1"/>
</dbReference>
<evidence type="ECO:0000256" key="9">
    <source>
        <dbReference type="ARBA" id="ARBA00022840"/>
    </source>
</evidence>
<evidence type="ECO:0000259" key="16">
    <source>
        <dbReference type="PROSITE" id="PS50023"/>
    </source>
</evidence>
<feature type="compositionally biased region" description="Basic and acidic residues" evidence="14">
    <location>
        <begin position="1534"/>
        <end position="1549"/>
    </location>
</feature>
<dbReference type="SUPFAM" id="SSF81301">
    <property type="entry name" value="Nucleotidyltransferase"/>
    <property type="match status" value="1"/>
</dbReference>
<comment type="similarity">
    <text evidence="2">Belongs to the poly(A) polymerase family.</text>
</comment>
<keyword evidence="17" id="KW-1185">Reference proteome</keyword>
<feature type="compositionally biased region" description="Basic and acidic residues" evidence="14">
    <location>
        <begin position="1585"/>
        <end position="1617"/>
    </location>
</feature>
<evidence type="ECO:0000313" key="18">
    <source>
        <dbReference type="WBParaSite" id="Gr19_v10_g5432.t2"/>
    </source>
</evidence>
<evidence type="ECO:0000256" key="11">
    <source>
        <dbReference type="ARBA" id="ARBA00023242"/>
    </source>
</evidence>
<dbReference type="EC" id="2.7.7.19" evidence="3"/>
<evidence type="ECO:0000256" key="5">
    <source>
        <dbReference type="ARBA" id="ARBA00022679"/>
    </source>
</evidence>
<comment type="subcellular location">
    <subcellularLocation>
        <location evidence="1">Nucleus</location>
    </subcellularLocation>
</comment>
<feature type="domain" description="LIM zinc-binding" evidence="16">
    <location>
        <begin position="93"/>
        <end position="161"/>
    </location>
</feature>
<evidence type="ECO:0000256" key="12">
    <source>
        <dbReference type="ARBA" id="ARBA00048830"/>
    </source>
</evidence>
<keyword evidence="6 13" id="KW-0479">Metal-binding</keyword>
<protein>
    <recommendedName>
        <fullName evidence="3">polynucleotide adenylyltransferase</fullName>
        <ecNumber evidence="3">2.7.7.19</ecNumber>
    </recommendedName>
</protein>
<feature type="compositionally biased region" description="Basic and acidic residues" evidence="14">
    <location>
        <begin position="347"/>
        <end position="358"/>
    </location>
</feature>
<evidence type="ECO:0000256" key="8">
    <source>
        <dbReference type="ARBA" id="ARBA00022833"/>
    </source>
</evidence>
<keyword evidence="15" id="KW-0472">Membrane</keyword>
<dbReference type="InterPro" id="IPR001781">
    <property type="entry name" value="Znf_LIM"/>
</dbReference>
<feature type="compositionally biased region" description="Basic residues" evidence="14">
    <location>
        <begin position="337"/>
        <end position="346"/>
    </location>
</feature>
<keyword evidence="4" id="KW-0507">mRNA processing</keyword>
<dbReference type="Gene3D" id="3.30.460.10">
    <property type="entry name" value="Beta Polymerase, domain 2"/>
    <property type="match status" value="1"/>
</dbReference>
<evidence type="ECO:0000256" key="2">
    <source>
        <dbReference type="ARBA" id="ARBA00010912"/>
    </source>
</evidence>
<dbReference type="PANTHER" id="PTHR10682:SF10">
    <property type="entry name" value="POLYNUCLEOTIDE ADENYLYLTRANSFERASE"/>
    <property type="match status" value="1"/>
</dbReference>
<feature type="compositionally biased region" description="Basic and acidic residues" evidence="14">
    <location>
        <begin position="1384"/>
        <end position="1525"/>
    </location>
</feature>
<accession>A0A914HXN9</accession>
<evidence type="ECO:0000256" key="4">
    <source>
        <dbReference type="ARBA" id="ARBA00022664"/>
    </source>
</evidence>
<keyword evidence="15" id="KW-1133">Transmembrane helix</keyword>
<keyword evidence="8 13" id="KW-0862">Zinc</keyword>
<dbReference type="GO" id="GO:0005524">
    <property type="term" value="F:ATP binding"/>
    <property type="evidence" value="ECO:0007669"/>
    <property type="project" value="UniProtKB-KW"/>
</dbReference>
<organism evidence="17 18">
    <name type="scientific">Globodera rostochiensis</name>
    <name type="common">Golden nematode worm</name>
    <name type="synonym">Heterodera rostochiensis</name>
    <dbReference type="NCBI Taxonomy" id="31243"/>
    <lineage>
        <taxon>Eukaryota</taxon>
        <taxon>Metazoa</taxon>
        <taxon>Ecdysozoa</taxon>
        <taxon>Nematoda</taxon>
        <taxon>Chromadorea</taxon>
        <taxon>Rhabditida</taxon>
        <taxon>Tylenchina</taxon>
        <taxon>Tylenchomorpha</taxon>
        <taxon>Tylenchoidea</taxon>
        <taxon>Heteroderidae</taxon>
        <taxon>Heteroderinae</taxon>
        <taxon>Globodera</taxon>
    </lineage>
</organism>
<feature type="region of interest" description="Disordered" evidence="14">
    <location>
        <begin position="324"/>
        <end position="361"/>
    </location>
</feature>
<dbReference type="Pfam" id="PF04928">
    <property type="entry name" value="PAP_central"/>
    <property type="match status" value="1"/>
</dbReference>
<dbReference type="WBParaSite" id="Gr19_v10_g5432.t2">
    <property type="protein sequence ID" value="Gr19_v10_g5432.t2"/>
    <property type="gene ID" value="Gr19_v10_g5432"/>
</dbReference>
<evidence type="ECO:0000256" key="10">
    <source>
        <dbReference type="ARBA" id="ARBA00023038"/>
    </source>
</evidence>
<dbReference type="SUPFAM" id="SSF81631">
    <property type="entry name" value="PAP/OAS1 substrate-binding domain"/>
    <property type="match status" value="1"/>
</dbReference>
<keyword evidence="15" id="KW-0812">Transmembrane</keyword>
<keyword evidence="11" id="KW-0539">Nucleus</keyword>
<evidence type="ECO:0000256" key="14">
    <source>
        <dbReference type="SAM" id="MobiDB-lite"/>
    </source>
</evidence>
<evidence type="ECO:0000313" key="17">
    <source>
        <dbReference type="Proteomes" id="UP000887572"/>
    </source>
</evidence>
<dbReference type="Gene3D" id="2.10.110.10">
    <property type="entry name" value="Cysteine Rich Protein"/>
    <property type="match status" value="1"/>
</dbReference>
<feature type="transmembrane region" description="Helical" evidence="15">
    <location>
        <begin position="202"/>
        <end position="223"/>
    </location>
</feature>
<dbReference type="InterPro" id="IPR007012">
    <property type="entry name" value="PolA_pol_cen_dom"/>
</dbReference>
<keyword evidence="9" id="KW-0067">ATP-binding</keyword>
<dbReference type="Proteomes" id="UP000887572">
    <property type="component" value="Unplaced"/>
</dbReference>
<evidence type="ECO:0000256" key="13">
    <source>
        <dbReference type="PROSITE-ProRule" id="PRU00125"/>
    </source>
</evidence>
<keyword evidence="7" id="KW-0547">Nucleotide-binding</keyword>
<feature type="compositionally biased region" description="Basic and acidic residues" evidence="14">
    <location>
        <begin position="1565"/>
        <end position="1577"/>
    </location>
</feature>
<evidence type="ECO:0000256" key="7">
    <source>
        <dbReference type="ARBA" id="ARBA00022741"/>
    </source>
</evidence>
<evidence type="ECO:0000256" key="6">
    <source>
        <dbReference type="ARBA" id="ARBA00022723"/>
    </source>
</evidence>
<dbReference type="InterPro" id="IPR043519">
    <property type="entry name" value="NT_sf"/>
</dbReference>
<dbReference type="GO" id="GO:0005634">
    <property type="term" value="C:nucleus"/>
    <property type="evidence" value="ECO:0007669"/>
    <property type="project" value="UniProtKB-SubCell"/>
</dbReference>
<dbReference type="GO" id="GO:1990817">
    <property type="term" value="F:poly(A) RNA polymerase activity"/>
    <property type="evidence" value="ECO:0007669"/>
    <property type="project" value="UniProtKB-EC"/>
</dbReference>
<evidence type="ECO:0000256" key="15">
    <source>
        <dbReference type="SAM" id="Phobius"/>
    </source>
</evidence>
<dbReference type="Gene3D" id="1.10.1410.10">
    <property type="match status" value="1"/>
</dbReference>
<dbReference type="GO" id="GO:0046872">
    <property type="term" value="F:metal ion binding"/>
    <property type="evidence" value="ECO:0007669"/>
    <property type="project" value="UniProtKB-KW"/>
</dbReference>
<dbReference type="PROSITE" id="PS50023">
    <property type="entry name" value="LIM_DOMAIN_2"/>
    <property type="match status" value="1"/>
</dbReference>
<proteinExistence type="inferred from homology"/>
<reference evidence="18" key="1">
    <citation type="submission" date="2022-11" db="UniProtKB">
        <authorList>
            <consortium name="WormBaseParasite"/>
        </authorList>
    </citation>
    <scope>IDENTIFICATION</scope>
</reference>
<keyword evidence="10 13" id="KW-0440">LIM domain</keyword>
<dbReference type="GO" id="GO:0006397">
    <property type="term" value="P:mRNA processing"/>
    <property type="evidence" value="ECO:0007669"/>
    <property type="project" value="UniProtKB-KW"/>
</dbReference>
<comment type="catalytic activity">
    <reaction evidence="12">
        <text>RNA(n) + ATP = RNA(n)-3'-adenine ribonucleotide + diphosphate</text>
        <dbReference type="Rhea" id="RHEA:11332"/>
        <dbReference type="Rhea" id="RHEA-COMP:14527"/>
        <dbReference type="Rhea" id="RHEA-COMP:17347"/>
        <dbReference type="ChEBI" id="CHEBI:30616"/>
        <dbReference type="ChEBI" id="CHEBI:33019"/>
        <dbReference type="ChEBI" id="CHEBI:140395"/>
        <dbReference type="ChEBI" id="CHEBI:173115"/>
        <dbReference type="EC" id="2.7.7.19"/>
    </reaction>
</comment>
<feature type="region of interest" description="Disordered" evidence="14">
    <location>
        <begin position="1374"/>
        <end position="1617"/>
    </location>
</feature>
<name>A0A914HXN9_GLORO</name>